<dbReference type="InterPro" id="IPR036388">
    <property type="entry name" value="WH-like_DNA-bd_sf"/>
</dbReference>
<evidence type="ECO:0000259" key="4">
    <source>
        <dbReference type="PROSITE" id="PS50995"/>
    </source>
</evidence>
<proteinExistence type="predicted"/>
<keyword evidence="3" id="KW-0804">Transcription</keyword>
<dbReference type="SMART" id="SM00347">
    <property type="entry name" value="HTH_MARR"/>
    <property type="match status" value="1"/>
</dbReference>
<reference evidence="5 6" key="1">
    <citation type="submission" date="2024-02" db="EMBL/GenBank/DDBJ databases">
        <title>Complete sequences of two Paenibacillus sp. strains and one Lysinibacillus strain isolated from the environment on STAA medium highlight biotechnological potential.</title>
        <authorList>
            <person name="Attere S.A."/>
            <person name="Piche L.C."/>
            <person name="Intertaglia L."/>
            <person name="Lami R."/>
            <person name="Charette S.J."/>
            <person name="Vincent A.T."/>
        </authorList>
    </citation>
    <scope>NUCLEOTIDE SEQUENCE [LARGE SCALE GENOMIC DNA]</scope>
    <source>
        <strain evidence="5 6">Y5S-7</strain>
    </source>
</reference>
<evidence type="ECO:0000313" key="6">
    <source>
        <dbReference type="Proteomes" id="UP001364764"/>
    </source>
</evidence>
<dbReference type="PROSITE" id="PS50995">
    <property type="entry name" value="HTH_MARR_2"/>
    <property type="match status" value="1"/>
</dbReference>
<dbReference type="Proteomes" id="UP001364764">
    <property type="component" value="Chromosome"/>
</dbReference>
<dbReference type="SUPFAM" id="SSF46785">
    <property type="entry name" value="Winged helix' DNA-binding domain"/>
    <property type="match status" value="1"/>
</dbReference>
<dbReference type="GO" id="GO:0006355">
    <property type="term" value="P:regulation of DNA-templated transcription"/>
    <property type="evidence" value="ECO:0007669"/>
    <property type="project" value="UniProtKB-ARBA"/>
</dbReference>
<dbReference type="PANTHER" id="PTHR42756:SF1">
    <property type="entry name" value="TRANSCRIPTIONAL REPRESSOR OF EMRAB OPERON"/>
    <property type="match status" value="1"/>
</dbReference>
<dbReference type="AlphaFoldDB" id="A0ABD8AYG4"/>
<dbReference type="Pfam" id="PF01047">
    <property type="entry name" value="MarR"/>
    <property type="match status" value="1"/>
</dbReference>
<evidence type="ECO:0000256" key="1">
    <source>
        <dbReference type="ARBA" id="ARBA00023015"/>
    </source>
</evidence>
<evidence type="ECO:0000313" key="5">
    <source>
        <dbReference type="EMBL" id="WWP22614.1"/>
    </source>
</evidence>
<dbReference type="GeneID" id="93475941"/>
<dbReference type="Gene3D" id="1.10.10.10">
    <property type="entry name" value="Winged helix-like DNA-binding domain superfamily/Winged helix DNA-binding domain"/>
    <property type="match status" value="1"/>
</dbReference>
<sequence>MMKGGGTFMSPDTERNSQLANVDQLLEAFFRYKNKVLDQQQKTETNCKLNPTKSHILGMILREKRCMAVDVARQLSLTSGATTIVLNQLETEGLIQRVRSEEDRRIVWLSLTDEGAQLAKTLNANRGRMTWELLQALSEEEQQQMFGMLKKIELKLLENMKSFEQIHR</sequence>
<protein>
    <submittedName>
        <fullName evidence="5">MarR family transcriptional regulator</fullName>
    </submittedName>
</protein>
<evidence type="ECO:0000256" key="3">
    <source>
        <dbReference type="ARBA" id="ARBA00023163"/>
    </source>
</evidence>
<dbReference type="InterPro" id="IPR036390">
    <property type="entry name" value="WH_DNA-bd_sf"/>
</dbReference>
<keyword evidence="1" id="KW-0805">Transcription regulation</keyword>
<gene>
    <name evidence="5" type="ORF">V6668_10710</name>
</gene>
<accession>A0ABD8AYG4</accession>
<name>A0ABD8AYG4_PAEAM</name>
<keyword evidence="2" id="KW-0238">DNA-binding</keyword>
<dbReference type="EMBL" id="CP145892">
    <property type="protein sequence ID" value="WWP22614.1"/>
    <property type="molecule type" value="Genomic_DNA"/>
</dbReference>
<dbReference type="InterPro" id="IPR000835">
    <property type="entry name" value="HTH_MarR-typ"/>
</dbReference>
<dbReference type="RefSeq" id="WP_338708371.1">
    <property type="nucleotide sequence ID" value="NZ_CP145892.1"/>
</dbReference>
<feature type="domain" description="HTH marR-type" evidence="4">
    <location>
        <begin position="19"/>
        <end position="154"/>
    </location>
</feature>
<dbReference type="GO" id="GO:0003677">
    <property type="term" value="F:DNA binding"/>
    <property type="evidence" value="ECO:0007669"/>
    <property type="project" value="UniProtKB-KW"/>
</dbReference>
<dbReference type="PANTHER" id="PTHR42756">
    <property type="entry name" value="TRANSCRIPTIONAL REGULATOR, MARR"/>
    <property type="match status" value="1"/>
</dbReference>
<dbReference type="PRINTS" id="PR00598">
    <property type="entry name" value="HTHMARR"/>
</dbReference>
<evidence type="ECO:0000256" key="2">
    <source>
        <dbReference type="ARBA" id="ARBA00023125"/>
    </source>
</evidence>
<organism evidence="5 6">
    <name type="scientific">Paenibacillus amylolyticus</name>
    <dbReference type="NCBI Taxonomy" id="1451"/>
    <lineage>
        <taxon>Bacteria</taxon>
        <taxon>Bacillati</taxon>
        <taxon>Bacillota</taxon>
        <taxon>Bacilli</taxon>
        <taxon>Bacillales</taxon>
        <taxon>Paenibacillaceae</taxon>
        <taxon>Paenibacillus</taxon>
    </lineage>
</organism>